<accession>A0A1G1VM23</accession>
<name>A0A1G1VM23_9BACT</name>
<gene>
    <name evidence="2" type="ORF">A2785_01225</name>
</gene>
<comment type="caution">
    <text evidence="2">The sequence shown here is derived from an EMBL/GenBank/DDBJ whole genome shotgun (WGS) entry which is preliminary data.</text>
</comment>
<proteinExistence type="predicted"/>
<dbReference type="SUPFAM" id="SSF51004">
    <property type="entry name" value="C-terminal (heme d1) domain of cytochrome cd1-nitrite reductase"/>
    <property type="match status" value="1"/>
</dbReference>
<keyword evidence="1" id="KW-0472">Membrane</keyword>
<reference evidence="2 3" key="1">
    <citation type="journal article" date="2016" name="Nat. Commun.">
        <title>Thousands of microbial genomes shed light on interconnected biogeochemical processes in an aquifer system.</title>
        <authorList>
            <person name="Anantharaman K."/>
            <person name="Brown C.T."/>
            <person name="Hug L.A."/>
            <person name="Sharon I."/>
            <person name="Castelle C.J."/>
            <person name="Probst A.J."/>
            <person name="Thomas B.C."/>
            <person name="Singh A."/>
            <person name="Wilkins M.J."/>
            <person name="Karaoz U."/>
            <person name="Brodie E.L."/>
            <person name="Williams K.H."/>
            <person name="Hubbard S.S."/>
            <person name="Banfield J.F."/>
        </authorList>
    </citation>
    <scope>NUCLEOTIDE SEQUENCE [LARGE SCALE GENOMIC DNA]</scope>
</reference>
<protein>
    <submittedName>
        <fullName evidence="2">Uncharacterized protein</fullName>
    </submittedName>
</protein>
<feature type="transmembrane region" description="Helical" evidence="1">
    <location>
        <begin position="12"/>
        <end position="31"/>
    </location>
</feature>
<evidence type="ECO:0000313" key="2">
    <source>
        <dbReference type="EMBL" id="OGY16413.1"/>
    </source>
</evidence>
<dbReference type="Proteomes" id="UP000179069">
    <property type="component" value="Unassembled WGS sequence"/>
</dbReference>
<dbReference type="AlphaFoldDB" id="A0A1G1VM23"/>
<dbReference type="EMBL" id="MHCI01000016">
    <property type="protein sequence ID" value="OGY16413.1"/>
    <property type="molecule type" value="Genomic_DNA"/>
</dbReference>
<sequence>MSELIEKNYLGLRLAVSLIACVIVLGGIYFISPIYSKGRETSEVQSSLGVQDRVLFRVDSRVYAIVDTTRGEKVAEYQNVTDGRFICDGSRVVFWDNNSRDVTVVNSRTGEVIAITNIGNPAGANFNPQDWSCTPSITK</sequence>
<keyword evidence="1" id="KW-0812">Transmembrane</keyword>
<keyword evidence="1" id="KW-1133">Transmembrane helix</keyword>
<organism evidence="2 3">
    <name type="scientific">Candidatus Chisholmbacteria bacterium RIFCSPHIGHO2_01_FULL_49_18</name>
    <dbReference type="NCBI Taxonomy" id="1797590"/>
    <lineage>
        <taxon>Bacteria</taxon>
        <taxon>Candidatus Chisholmiibacteriota</taxon>
    </lineage>
</organism>
<evidence type="ECO:0000256" key="1">
    <source>
        <dbReference type="SAM" id="Phobius"/>
    </source>
</evidence>
<evidence type="ECO:0000313" key="3">
    <source>
        <dbReference type="Proteomes" id="UP000179069"/>
    </source>
</evidence>
<dbReference type="InterPro" id="IPR011048">
    <property type="entry name" value="Haem_d1_sf"/>
</dbReference>